<proteinExistence type="predicted"/>
<dbReference type="Proteomes" id="UP000236161">
    <property type="component" value="Unassembled WGS sequence"/>
</dbReference>
<evidence type="ECO:0000313" key="2">
    <source>
        <dbReference type="EMBL" id="PKA62972.1"/>
    </source>
</evidence>
<gene>
    <name evidence="2" type="primary">CYP71D10</name>
    <name evidence="2" type="ORF">AXF42_Ash007768</name>
</gene>
<sequence length="165" mass="17818">MARCHAGVRAPGNGCGDARALAPCVQVFVPTSASAGVHASVATARGPACRQPARRRLRSAATFALTLWAAKNLKRYKGQVQCSAAINSRMELFITATLIIAVLLLPFLKTLYRSPEEPRRHAGKQAPGPWGFPLIGNIHNILGPLPPQHYLRRLSSIYGPMHIPP</sequence>
<organism evidence="2 3">
    <name type="scientific">Apostasia shenzhenica</name>
    <dbReference type="NCBI Taxonomy" id="1088818"/>
    <lineage>
        <taxon>Eukaryota</taxon>
        <taxon>Viridiplantae</taxon>
        <taxon>Streptophyta</taxon>
        <taxon>Embryophyta</taxon>
        <taxon>Tracheophyta</taxon>
        <taxon>Spermatophyta</taxon>
        <taxon>Magnoliopsida</taxon>
        <taxon>Liliopsida</taxon>
        <taxon>Asparagales</taxon>
        <taxon>Orchidaceae</taxon>
        <taxon>Apostasioideae</taxon>
        <taxon>Apostasia</taxon>
    </lineage>
</organism>
<dbReference type="AlphaFoldDB" id="A0A2I0B5A9"/>
<reference evidence="2 3" key="1">
    <citation type="journal article" date="2017" name="Nature">
        <title>The Apostasia genome and the evolution of orchids.</title>
        <authorList>
            <person name="Zhang G.Q."/>
            <person name="Liu K.W."/>
            <person name="Li Z."/>
            <person name="Lohaus R."/>
            <person name="Hsiao Y.Y."/>
            <person name="Niu S.C."/>
            <person name="Wang J.Y."/>
            <person name="Lin Y.C."/>
            <person name="Xu Q."/>
            <person name="Chen L.J."/>
            <person name="Yoshida K."/>
            <person name="Fujiwara S."/>
            <person name="Wang Z.W."/>
            <person name="Zhang Y.Q."/>
            <person name="Mitsuda N."/>
            <person name="Wang M."/>
            <person name="Liu G.H."/>
            <person name="Pecoraro L."/>
            <person name="Huang H.X."/>
            <person name="Xiao X.J."/>
            <person name="Lin M."/>
            <person name="Wu X.Y."/>
            <person name="Wu W.L."/>
            <person name="Chen Y.Y."/>
            <person name="Chang S.B."/>
            <person name="Sakamoto S."/>
            <person name="Ohme-Takagi M."/>
            <person name="Yagi M."/>
            <person name="Zeng S.J."/>
            <person name="Shen C.Y."/>
            <person name="Yeh C.M."/>
            <person name="Luo Y.B."/>
            <person name="Tsai W.C."/>
            <person name="Van de Peer Y."/>
            <person name="Liu Z.J."/>
        </authorList>
    </citation>
    <scope>NUCLEOTIDE SEQUENCE [LARGE SCALE GENOMIC DNA]</scope>
    <source>
        <strain evidence="3">cv. Shenzhen</strain>
        <tissue evidence="2">Stem</tissue>
    </source>
</reference>
<keyword evidence="1" id="KW-0472">Membrane</keyword>
<keyword evidence="1" id="KW-1133">Transmembrane helix</keyword>
<dbReference type="EMBL" id="KZ451911">
    <property type="protein sequence ID" value="PKA62972.1"/>
    <property type="molecule type" value="Genomic_DNA"/>
</dbReference>
<feature type="transmembrane region" description="Helical" evidence="1">
    <location>
        <begin position="92"/>
        <end position="112"/>
    </location>
</feature>
<protein>
    <submittedName>
        <fullName evidence="2">Cytochrome P450 71D10</fullName>
        <ecNumber evidence="2">1.14.13.-</ecNumber>
    </submittedName>
</protein>
<name>A0A2I0B5A9_9ASPA</name>
<dbReference type="EC" id="1.14.13.-" evidence="2"/>
<evidence type="ECO:0000256" key="1">
    <source>
        <dbReference type="SAM" id="Phobius"/>
    </source>
</evidence>
<accession>A0A2I0B5A9</accession>
<keyword evidence="3" id="KW-1185">Reference proteome</keyword>
<evidence type="ECO:0000313" key="3">
    <source>
        <dbReference type="Proteomes" id="UP000236161"/>
    </source>
</evidence>
<dbReference type="GO" id="GO:0016491">
    <property type="term" value="F:oxidoreductase activity"/>
    <property type="evidence" value="ECO:0007669"/>
    <property type="project" value="UniProtKB-KW"/>
</dbReference>
<keyword evidence="2" id="KW-0560">Oxidoreductase</keyword>
<keyword evidence="1" id="KW-0812">Transmembrane</keyword>